<proteinExistence type="predicted"/>
<evidence type="ECO:0000256" key="1">
    <source>
        <dbReference type="SAM" id="Phobius"/>
    </source>
</evidence>
<keyword evidence="1" id="KW-0812">Transmembrane</keyword>
<evidence type="ECO:0000313" key="2">
    <source>
        <dbReference type="EMBL" id="GFY29440.1"/>
    </source>
</evidence>
<keyword evidence="3" id="KW-1185">Reference proteome</keyword>
<feature type="transmembrane region" description="Helical" evidence="1">
    <location>
        <begin position="57"/>
        <end position="76"/>
    </location>
</feature>
<dbReference type="AlphaFoldDB" id="A0A8X6W7A3"/>
<sequence>MLVPFDDLFVIHWFLSYVSVHSMTNVFKATARISEKLIGFVTLQLPPASCCFYKNVVYEYFGLICWLIFCSNIFSLK</sequence>
<organism evidence="2 3">
    <name type="scientific">Trichonephila clavipes</name>
    <name type="common">Golden silk orbweaver</name>
    <name type="synonym">Nephila clavipes</name>
    <dbReference type="NCBI Taxonomy" id="2585209"/>
    <lineage>
        <taxon>Eukaryota</taxon>
        <taxon>Metazoa</taxon>
        <taxon>Ecdysozoa</taxon>
        <taxon>Arthropoda</taxon>
        <taxon>Chelicerata</taxon>
        <taxon>Arachnida</taxon>
        <taxon>Araneae</taxon>
        <taxon>Araneomorphae</taxon>
        <taxon>Entelegynae</taxon>
        <taxon>Araneoidea</taxon>
        <taxon>Nephilidae</taxon>
        <taxon>Trichonephila</taxon>
    </lineage>
</organism>
<protein>
    <submittedName>
        <fullName evidence="2">Uncharacterized protein</fullName>
    </submittedName>
</protein>
<reference evidence="2" key="1">
    <citation type="submission" date="2020-08" db="EMBL/GenBank/DDBJ databases">
        <title>Multicomponent nature underlies the extraordinary mechanical properties of spider dragline silk.</title>
        <authorList>
            <person name="Kono N."/>
            <person name="Nakamura H."/>
            <person name="Mori M."/>
            <person name="Yoshida Y."/>
            <person name="Ohtoshi R."/>
            <person name="Malay A.D."/>
            <person name="Moran D.A.P."/>
            <person name="Tomita M."/>
            <person name="Numata K."/>
            <person name="Arakawa K."/>
        </authorList>
    </citation>
    <scope>NUCLEOTIDE SEQUENCE</scope>
</reference>
<keyword evidence="1" id="KW-0472">Membrane</keyword>
<accession>A0A8X6W7A3</accession>
<evidence type="ECO:0000313" key="3">
    <source>
        <dbReference type="Proteomes" id="UP000887159"/>
    </source>
</evidence>
<dbReference type="EMBL" id="BMAU01021388">
    <property type="protein sequence ID" value="GFY29440.1"/>
    <property type="molecule type" value="Genomic_DNA"/>
</dbReference>
<gene>
    <name evidence="2" type="ORF">TNCV_2626111</name>
</gene>
<comment type="caution">
    <text evidence="2">The sequence shown here is derived from an EMBL/GenBank/DDBJ whole genome shotgun (WGS) entry which is preliminary data.</text>
</comment>
<name>A0A8X6W7A3_TRICX</name>
<keyword evidence="1" id="KW-1133">Transmembrane helix</keyword>
<dbReference type="Proteomes" id="UP000887159">
    <property type="component" value="Unassembled WGS sequence"/>
</dbReference>